<gene>
    <name evidence="1" type="ORF">VGRTQORK_CDS0255</name>
</gene>
<protein>
    <submittedName>
        <fullName evidence="1">Uncharacterized protein</fullName>
    </submittedName>
</protein>
<proteinExistence type="predicted"/>
<organism evidence="1">
    <name type="scientific">Rhizobium phage IG49</name>
    <dbReference type="NCBI Taxonomy" id="3129228"/>
    <lineage>
        <taxon>Viruses</taxon>
        <taxon>Duplodnaviria</taxon>
        <taxon>Heunggongvirae</taxon>
        <taxon>Uroviricota</taxon>
        <taxon>Caudoviricetes</taxon>
    </lineage>
</organism>
<dbReference type="EMBL" id="PP429227">
    <property type="protein sequence ID" value="XCI77868.1"/>
    <property type="molecule type" value="Genomic_DNA"/>
</dbReference>
<sequence length="138" mass="15385">MTRVKPMTLIIDLDTLFFCSELDEVFYDGIAMIHQHVPHVASNICLDSARAETEDGIDESCSVHSTIVENVIIGIGCLAEIVEVFVLGTFDFASFEVSFIVNEIVKSVDNLGKLVVSVPERYLHFEISVSCFVMFFLT</sequence>
<name>A0AAU8HZ39_9CAUD</name>
<evidence type="ECO:0000313" key="1">
    <source>
        <dbReference type="EMBL" id="XCI77868.1"/>
    </source>
</evidence>
<accession>A0AAU8HZ39</accession>
<reference evidence="1" key="1">
    <citation type="submission" date="2024-03" db="EMBL/GenBank/DDBJ databases">
        <authorList>
            <person name="Chantapakul B."/>
            <person name="Wang S."/>
        </authorList>
    </citation>
    <scope>NUCLEOTIDE SEQUENCE</scope>
</reference>